<dbReference type="PRINTS" id="PR00481">
    <property type="entry name" value="LAMNOPPTDASE"/>
</dbReference>
<reference evidence="10 11" key="1">
    <citation type="submission" date="2016-11" db="EMBL/GenBank/DDBJ databases">
        <authorList>
            <person name="Jaros S."/>
            <person name="Januszkiewicz K."/>
            <person name="Wedrychowicz H."/>
        </authorList>
    </citation>
    <scope>NUCLEOTIDE SEQUENCE [LARGE SCALE GENOMIC DNA]</scope>
    <source>
        <strain evidence="10 11">CECT 7868</strain>
    </source>
</reference>
<evidence type="ECO:0000256" key="3">
    <source>
        <dbReference type="ARBA" id="ARBA00022490"/>
    </source>
</evidence>
<evidence type="ECO:0000256" key="1">
    <source>
        <dbReference type="ARBA" id="ARBA00009528"/>
    </source>
</evidence>
<gene>
    <name evidence="10" type="primary">pepB</name>
    <name evidence="10" type="ORF">VA7868_02072</name>
</gene>
<keyword evidence="6 10" id="KW-0378">Hydrolase</keyword>
<dbReference type="SUPFAM" id="SSF53187">
    <property type="entry name" value="Zn-dependent exopeptidases"/>
    <property type="match status" value="1"/>
</dbReference>
<dbReference type="AlphaFoldDB" id="A0A1M5YXE0"/>
<evidence type="ECO:0000256" key="8">
    <source>
        <dbReference type="ARBA" id="ARBA00055139"/>
    </source>
</evidence>
<dbReference type="PIRSF" id="PIRSF036388">
    <property type="entry name" value="Ctsl_amnpptdse_B"/>
    <property type="match status" value="1"/>
</dbReference>
<keyword evidence="11" id="KW-1185">Reference proteome</keyword>
<dbReference type="FunFam" id="3.40.630.10:FF:000037">
    <property type="entry name" value="Peptidase B"/>
    <property type="match status" value="1"/>
</dbReference>
<comment type="similarity">
    <text evidence="1">Belongs to the peptidase M17 family.</text>
</comment>
<dbReference type="PROSITE" id="PS00631">
    <property type="entry name" value="CYTOSOL_AP"/>
    <property type="match status" value="1"/>
</dbReference>
<dbReference type="EC" id="3.4.11.23" evidence="10"/>
<evidence type="ECO:0000256" key="5">
    <source>
        <dbReference type="ARBA" id="ARBA00022723"/>
    </source>
</evidence>
<feature type="domain" description="Cytosol aminopeptidase" evidence="9">
    <location>
        <begin position="276"/>
        <end position="283"/>
    </location>
</feature>
<dbReference type="InterPro" id="IPR011356">
    <property type="entry name" value="Leucine_aapep/pepB"/>
</dbReference>
<dbReference type="GO" id="GO:0070006">
    <property type="term" value="F:metalloaminopeptidase activity"/>
    <property type="evidence" value="ECO:0007669"/>
    <property type="project" value="InterPro"/>
</dbReference>
<keyword evidence="3" id="KW-0963">Cytoplasm</keyword>
<dbReference type="InterPro" id="IPR008330">
    <property type="entry name" value="Pept_M17_PepB"/>
</dbReference>
<protein>
    <submittedName>
        <fullName evidence="10">Peptidase B</fullName>
        <ecNumber evidence="10">3.4.11.23</ecNumber>
    </submittedName>
</protein>
<dbReference type="STRING" id="1216006.VA7868_02072"/>
<proteinExistence type="inferred from homology"/>
<evidence type="ECO:0000259" key="9">
    <source>
        <dbReference type="PROSITE" id="PS00631"/>
    </source>
</evidence>
<dbReference type="Proteomes" id="UP000184608">
    <property type="component" value="Unassembled WGS sequence"/>
</dbReference>
<evidence type="ECO:0000256" key="7">
    <source>
        <dbReference type="ARBA" id="ARBA00023211"/>
    </source>
</evidence>
<dbReference type="RefSeq" id="WP_073603768.1">
    <property type="nucleotide sequence ID" value="NZ_FQXZ01000019.1"/>
</dbReference>
<dbReference type="GO" id="GO:0006508">
    <property type="term" value="P:proteolysis"/>
    <property type="evidence" value="ECO:0007669"/>
    <property type="project" value="UniProtKB-KW"/>
</dbReference>
<dbReference type="OrthoDB" id="9809354at2"/>
<dbReference type="EMBL" id="FQXZ01000019">
    <property type="protein sequence ID" value="SHI16692.1"/>
    <property type="molecule type" value="Genomic_DNA"/>
</dbReference>
<name>A0A1M5YXE0_9VIBR</name>
<dbReference type="CDD" id="cd00433">
    <property type="entry name" value="Peptidase_M17"/>
    <property type="match status" value="1"/>
</dbReference>
<evidence type="ECO:0000313" key="10">
    <source>
        <dbReference type="EMBL" id="SHI16692.1"/>
    </source>
</evidence>
<dbReference type="PANTHER" id="PTHR11963:SF20">
    <property type="entry name" value="PEPTIDASE B"/>
    <property type="match status" value="1"/>
</dbReference>
<keyword evidence="4" id="KW-0645">Protease</keyword>
<dbReference type="Pfam" id="PF00883">
    <property type="entry name" value="Peptidase_M17"/>
    <property type="match status" value="1"/>
</dbReference>
<dbReference type="NCBIfam" id="NF003450">
    <property type="entry name" value="PRK05015.1"/>
    <property type="match status" value="1"/>
</dbReference>
<evidence type="ECO:0000256" key="2">
    <source>
        <dbReference type="ARBA" id="ARBA00022438"/>
    </source>
</evidence>
<dbReference type="Gene3D" id="3.40.630.10">
    <property type="entry name" value="Zn peptidases"/>
    <property type="match status" value="1"/>
</dbReference>
<keyword evidence="5" id="KW-0479">Metal-binding</keyword>
<evidence type="ECO:0000256" key="4">
    <source>
        <dbReference type="ARBA" id="ARBA00022670"/>
    </source>
</evidence>
<dbReference type="PANTHER" id="PTHR11963">
    <property type="entry name" value="LEUCINE AMINOPEPTIDASE-RELATED"/>
    <property type="match status" value="1"/>
</dbReference>
<keyword evidence="2 10" id="KW-0031">Aminopeptidase</keyword>
<dbReference type="GO" id="GO:0030145">
    <property type="term" value="F:manganese ion binding"/>
    <property type="evidence" value="ECO:0007669"/>
    <property type="project" value="InterPro"/>
</dbReference>
<keyword evidence="7" id="KW-0464">Manganese</keyword>
<organism evidence="10 11">
    <name type="scientific">Vibrio aerogenes CECT 7868</name>
    <dbReference type="NCBI Taxonomy" id="1216006"/>
    <lineage>
        <taxon>Bacteria</taxon>
        <taxon>Pseudomonadati</taxon>
        <taxon>Pseudomonadota</taxon>
        <taxon>Gammaproteobacteria</taxon>
        <taxon>Vibrionales</taxon>
        <taxon>Vibrionaceae</taxon>
        <taxon>Vibrio</taxon>
    </lineage>
</organism>
<dbReference type="GO" id="GO:0005737">
    <property type="term" value="C:cytoplasm"/>
    <property type="evidence" value="ECO:0007669"/>
    <property type="project" value="InterPro"/>
</dbReference>
<evidence type="ECO:0000256" key="6">
    <source>
        <dbReference type="ARBA" id="ARBA00022801"/>
    </source>
</evidence>
<dbReference type="InterPro" id="IPR000819">
    <property type="entry name" value="Peptidase_M17_C"/>
</dbReference>
<accession>A0A1M5YXE0</accession>
<evidence type="ECO:0000313" key="11">
    <source>
        <dbReference type="Proteomes" id="UP000184608"/>
    </source>
</evidence>
<dbReference type="Pfam" id="PF12404">
    <property type="entry name" value="DUF3663"/>
    <property type="match status" value="1"/>
</dbReference>
<dbReference type="InterPro" id="IPR047620">
    <property type="entry name" value="M17_PepB-like_N"/>
</dbReference>
<comment type="function">
    <text evidence="8">Probably plays an important role in intracellular peptide degradation.</text>
</comment>
<sequence length="428" mass="46473">MSVTMSVYISRDPAPEQWGEKALLSYTESGVTIHIDAEEPMLPLIQKAARKIDGQGLHHVELSGEEWGLENIWAFYQGYRDPKKVNNVSWNLLNQPEQSELEARIKATDWIRHVVNKSAEEVAPRQLATMAAEFVKSLAPEHVSYRIVKDKDLLADGWEGIFAVGRGSERTSAMLQLDFNPTGDENAPVYACLVGKGITFDSGGYSLKPSNFMSAMKADMGGAAMVTGGLGLAMMRGLNKRVKLVLCCAENMVSGRALKLGDIITYKNGKTVEVMNTDAEGRLVLADGLIYASEQQPEMIIDCATLTGAAKNALGNDYHALLSFDEQLSHKALSVAKEEGEGLWPLPLESFHRQMLPSNFADLSNISSGDYAPGASTAAAFLSYFVDNFQKGWLHIDCAATFRKSASDKWAVGATGVGARTLAGLLAD</sequence>